<evidence type="ECO:0000256" key="1">
    <source>
        <dbReference type="ARBA" id="ARBA00009861"/>
    </source>
</evidence>
<gene>
    <name evidence="3" type="ORF">MKW94_029575</name>
</gene>
<name>A0AA41SNA1_PAPNU</name>
<dbReference type="AlphaFoldDB" id="A0AA41SNA1"/>
<dbReference type="PANTHER" id="PTHR31147">
    <property type="entry name" value="ACYL TRANSFERASE 4"/>
    <property type="match status" value="1"/>
</dbReference>
<evidence type="ECO:0000313" key="3">
    <source>
        <dbReference type="EMBL" id="MCL7038145.1"/>
    </source>
</evidence>
<keyword evidence="4" id="KW-1185">Reference proteome</keyword>
<dbReference type="PANTHER" id="PTHR31147:SF66">
    <property type="entry name" value="OS05G0315700 PROTEIN"/>
    <property type="match status" value="1"/>
</dbReference>
<organism evidence="3 4">
    <name type="scientific">Papaver nudicaule</name>
    <name type="common">Iceland poppy</name>
    <dbReference type="NCBI Taxonomy" id="74823"/>
    <lineage>
        <taxon>Eukaryota</taxon>
        <taxon>Viridiplantae</taxon>
        <taxon>Streptophyta</taxon>
        <taxon>Embryophyta</taxon>
        <taxon>Tracheophyta</taxon>
        <taxon>Spermatophyta</taxon>
        <taxon>Magnoliopsida</taxon>
        <taxon>Ranunculales</taxon>
        <taxon>Papaveraceae</taxon>
        <taxon>Papaveroideae</taxon>
        <taxon>Papaver</taxon>
    </lineage>
</organism>
<dbReference type="Proteomes" id="UP001177140">
    <property type="component" value="Unassembled WGS sequence"/>
</dbReference>
<dbReference type="EMBL" id="JAJJMA010187297">
    <property type="protein sequence ID" value="MCL7038145.1"/>
    <property type="molecule type" value="Genomic_DNA"/>
</dbReference>
<evidence type="ECO:0008006" key="5">
    <source>
        <dbReference type="Google" id="ProtNLM"/>
    </source>
</evidence>
<accession>A0AA41SNA1</accession>
<evidence type="ECO:0000256" key="2">
    <source>
        <dbReference type="ARBA" id="ARBA00022679"/>
    </source>
</evidence>
<evidence type="ECO:0000313" key="4">
    <source>
        <dbReference type="Proteomes" id="UP001177140"/>
    </source>
</evidence>
<dbReference type="Pfam" id="PF02458">
    <property type="entry name" value="Transferase"/>
    <property type="match status" value="1"/>
</dbReference>
<keyword evidence="2" id="KW-0808">Transferase</keyword>
<dbReference type="Gene3D" id="3.30.559.10">
    <property type="entry name" value="Chloramphenicol acetyltransferase-like domain"/>
    <property type="match status" value="2"/>
</dbReference>
<protein>
    <recommendedName>
        <fullName evidence="5">Benzyl alcohol O-benzoyltransferase</fullName>
    </recommendedName>
</protein>
<dbReference type="GO" id="GO:0016740">
    <property type="term" value="F:transferase activity"/>
    <property type="evidence" value="ECO:0007669"/>
    <property type="project" value="UniProtKB-KW"/>
</dbReference>
<reference evidence="3" key="1">
    <citation type="submission" date="2022-03" db="EMBL/GenBank/DDBJ databases">
        <title>A functionally conserved STORR gene fusion in Papaver species that diverged 16.8 million years ago.</title>
        <authorList>
            <person name="Catania T."/>
        </authorList>
    </citation>
    <scope>NUCLEOTIDE SEQUENCE</scope>
    <source>
        <strain evidence="3">S-191538</strain>
    </source>
</reference>
<dbReference type="InterPro" id="IPR023213">
    <property type="entry name" value="CAT-like_dom_sf"/>
</dbReference>
<comment type="caution">
    <text evidence="3">The sequence shown here is derived from an EMBL/GenBank/DDBJ whole genome shotgun (WGS) entry which is preliminary data.</text>
</comment>
<sequence>MEVLSTACPPFMVQRREPEFIAPSKPTPHEFKYLSDIDDRKGHRFRIPVIFFYPSKNDASTASTCKRGDPVDVIRKALAKVLVLYYPLAGRLREAPGGKLIVECTGEGVMFIEADADVCLSQLGGGDALKPPFPCLEELLYVPPGYQDILNSPLLFIQVTRLKCGGFIFGVQFNHTIFGGQGLYQFTLALAEIARGEVVSPSNLPVWQRHILNARDPPQVTFAHREYDVIMSDNNNNTLPLLIPQDMVYRYFLFTPKEVGALRGQLPVHLQRCTAFELLTACLWRCRTVATGSDSNARVRVVMAVDARGKIDPPLPTGYYGNTVAYPVAVSTAWKLRHNPLGFAVDLVKRAKSEVNEEYIRSTADLMAIKGRPIISTEGTYFISDLRKTPDEELDFGWGKELYGGHAIGSRCPVLWMASFYISYRNNKGDQGILVPVCLPRLAMNKFVVEIKSITTNIKPSVQPLQTKTSQLKSLIYRKSAL</sequence>
<dbReference type="InterPro" id="IPR050898">
    <property type="entry name" value="Plant_acyltransferase"/>
</dbReference>
<proteinExistence type="inferred from homology"/>
<comment type="similarity">
    <text evidence="1">Belongs to the plant acyltransferase family.</text>
</comment>